<evidence type="ECO:0008006" key="12">
    <source>
        <dbReference type="Google" id="ProtNLM"/>
    </source>
</evidence>
<evidence type="ECO:0000256" key="3">
    <source>
        <dbReference type="ARBA" id="ARBA00022692"/>
    </source>
</evidence>
<dbReference type="SUPFAM" id="SSF103473">
    <property type="entry name" value="MFS general substrate transporter"/>
    <property type="match status" value="1"/>
</dbReference>
<evidence type="ECO:0000313" key="10">
    <source>
        <dbReference type="EMBL" id="KAF5352780.1"/>
    </source>
</evidence>
<keyword evidence="11" id="KW-1185">Reference proteome</keyword>
<keyword evidence="4" id="KW-0540">Nuclease</keyword>
<organism evidence="10 11">
    <name type="scientific">Leucocoprinus leucothites</name>
    <dbReference type="NCBI Taxonomy" id="201217"/>
    <lineage>
        <taxon>Eukaryota</taxon>
        <taxon>Fungi</taxon>
        <taxon>Dikarya</taxon>
        <taxon>Basidiomycota</taxon>
        <taxon>Agaricomycotina</taxon>
        <taxon>Agaricomycetes</taxon>
        <taxon>Agaricomycetidae</taxon>
        <taxon>Agaricales</taxon>
        <taxon>Agaricineae</taxon>
        <taxon>Agaricaceae</taxon>
        <taxon>Leucocoprinus</taxon>
    </lineage>
</organism>
<dbReference type="InterPro" id="IPR011701">
    <property type="entry name" value="MFS"/>
</dbReference>
<evidence type="ECO:0000256" key="1">
    <source>
        <dbReference type="ARBA" id="ARBA00004141"/>
    </source>
</evidence>
<keyword evidence="2" id="KW-0813">Transport</keyword>
<feature type="chain" id="PRO_5034508370" description="MFS general substrate transporter" evidence="9">
    <location>
        <begin position="31"/>
        <end position="551"/>
    </location>
</feature>
<keyword evidence="7 8" id="KW-0472">Membrane</keyword>
<protein>
    <recommendedName>
        <fullName evidence="12">MFS general substrate transporter</fullName>
    </recommendedName>
</protein>
<keyword evidence="5" id="KW-0378">Hydrolase</keyword>
<feature type="transmembrane region" description="Helical" evidence="8">
    <location>
        <begin position="414"/>
        <end position="436"/>
    </location>
</feature>
<feature type="signal peptide" evidence="9">
    <location>
        <begin position="1"/>
        <end position="30"/>
    </location>
</feature>
<dbReference type="GO" id="GO:0003723">
    <property type="term" value="F:RNA binding"/>
    <property type="evidence" value="ECO:0007669"/>
    <property type="project" value="InterPro"/>
</dbReference>
<dbReference type="Pfam" id="PF07690">
    <property type="entry name" value="MFS_1"/>
    <property type="match status" value="1"/>
</dbReference>
<name>A0A8H5FWY0_9AGAR</name>
<proteinExistence type="predicted"/>
<evidence type="ECO:0000256" key="5">
    <source>
        <dbReference type="ARBA" id="ARBA00022801"/>
    </source>
</evidence>
<keyword evidence="9" id="KW-0732">Signal</keyword>
<dbReference type="InterPro" id="IPR016191">
    <property type="entry name" value="Ribonuclease/ribotoxin"/>
</dbReference>
<dbReference type="PANTHER" id="PTHR43791">
    <property type="entry name" value="PERMEASE-RELATED"/>
    <property type="match status" value="1"/>
</dbReference>
<accession>A0A8H5FWY0</accession>
<feature type="transmembrane region" description="Helical" evidence="8">
    <location>
        <begin position="390"/>
        <end position="408"/>
    </location>
</feature>
<evidence type="ECO:0000256" key="2">
    <source>
        <dbReference type="ARBA" id="ARBA00022448"/>
    </source>
</evidence>
<evidence type="ECO:0000256" key="7">
    <source>
        <dbReference type="ARBA" id="ARBA00023136"/>
    </source>
</evidence>
<dbReference type="SUPFAM" id="SSF53933">
    <property type="entry name" value="Microbial ribonucleases"/>
    <property type="match status" value="1"/>
</dbReference>
<dbReference type="GO" id="GO:0016020">
    <property type="term" value="C:membrane"/>
    <property type="evidence" value="ECO:0007669"/>
    <property type="project" value="UniProtKB-SubCell"/>
</dbReference>
<dbReference type="InterPro" id="IPR036259">
    <property type="entry name" value="MFS_trans_sf"/>
</dbReference>
<dbReference type="EMBL" id="JAACJO010000011">
    <property type="protein sequence ID" value="KAF5352780.1"/>
    <property type="molecule type" value="Genomic_DNA"/>
</dbReference>
<evidence type="ECO:0000256" key="6">
    <source>
        <dbReference type="ARBA" id="ARBA00022989"/>
    </source>
</evidence>
<feature type="transmembrane region" description="Helical" evidence="8">
    <location>
        <begin position="359"/>
        <end position="378"/>
    </location>
</feature>
<reference evidence="10 11" key="1">
    <citation type="journal article" date="2020" name="ISME J.">
        <title>Uncovering the hidden diversity of litter-decomposition mechanisms in mushroom-forming fungi.</title>
        <authorList>
            <person name="Floudas D."/>
            <person name="Bentzer J."/>
            <person name="Ahren D."/>
            <person name="Johansson T."/>
            <person name="Persson P."/>
            <person name="Tunlid A."/>
        </authorList>
    </citation>
    <scope>NUCLEOTIDE SEQUENCE [LARGE SCALE GENOMIC DNA]</scope>
    <source>
        <strain evidence="10 11">CBS 146.42</strain>
    </source>
</reference>
<keyword evidence="6 8" id="KW-1133">Transmembrane helix</keyword>
<dbReference type="GO" id="GO:0022857">
    <property type="term" value="F:transmembrane transporter activity"/>
    <property type="evidence" value="ECO:0007669"/>
    <property type="project" value="InterPro"/>
</dbReference>
<dbReference type="Gene3D" id="1.20.1250.20">
    <property type="entry name" value="MFS general substrate transporter like domains"/>
    <property type="match status" value="1"/>
</dbReference>
<dbReference type="GO" id="GO:0016787">
    <property type="term" value="F:hydrolase activity"/>
    <property type="evidence" value="ECO:0007669"/>
    <property type="project" value="UniProtKB-KW"/>
</dbReference>
<evidence type="ECO:0000256" key="4">
    <source>
        <dbReference type="ARBA" id="ARBA00022722"/>
    </source>
</evidence>
<evidence type="ECO:0000256" key="8">
    <source>
        <dbReference type="SAM" id="Phobius"/>
    </source>
</evidence>
<sequence length="551" mass="61046">MIYTSSGPKMRGYLTPLLVSIAMLVSQARGLAIEERQTSGCSCAGRSYSATALRNGINKAVSGGAGDYPHEYHNFEGFSFTTCAGTFFEYPILTSGVYNGGSPGADRVIYDNSDRFCGEDFSTRSSLFSAVLSLERVHEYALTPIPMPFKVLYYPTLIPPEPISLDSMLDICVWRENENGIRTQEWFVIPVSVFWQLHSVFSRAPPGGFTVMTYQTPSGSASVERKSIDEKIESSTESSFALHGGDEALRLVDAENVVKFSEEYNLKLRRKLDWVIPPLLYASFLTQEERIAALERVRDDQGGTENKVLKKHQIKEAMTDIRTWLIILTTFLTSVPNGGISNFSNLIIKSFGYTTKQTLILSTPGGLVAAAMTLFCGWYSDRKNERMTPIVIALIPTILSAGLLIGFNRTGQKGVLLFAIYLSGTFGSALSTVYAYNASNTSGHTKKSTINAVTLVAFSVGNIVGSEIFQPKDAPDYIPGKIAIMVLLSAQLVVSFILRWVNLRMNKKKVARLEGLKREHGWTDEDVQREKNKHAFADLTDRENPYFVYTA</sequence>
<dbReference type="InterPro" id="IPR000026">
    <property type="entry name" value="N1-like"/>
</dbReference>
<gene>
    <name evidence="10" type="ORF">D9756_006042</name>
</gene>
<dbReference type="Proteomes" id="UP000559027">
    <property type="component" value="Unassembled WGS sequence"/>
</dbReference>
<feature type="transmembrane region" description="Helical" evidence="8">
    <location>
        <begin position="482"/>
        <end position="502"/>
    </location>
</feature>
<dbReference type="GO" id="GO:0004521">
    <property type="term" value="F:RNA endonuclease activity"/>
    <property type="evidence" value="ECO:0007669"/>
    <property type="project" value="InterPro"/>
</dbReference>
<comment type="caution">
    <text evidence="10">The sequence shown here is derived from an EMBL/GenBank/DDBJ whole genome shotgun (WGS) entry which is preliminary data.</text>
</comment>
<keyword evidence="3 8" id="KW-0812">Transmembrane</keyword>
<dbReference type="PANTHER" id="PTHR43791:SF40">
    <property type="entry name" value="THIAMINE PATHWAY TRANSPORTER THI73"/>
    <property type="match status" value="1"/>
</dbReference>
<comment type="subcellular location">
    <subcellularLocation>
        <location evidence="1">Membrane</location>
        <topology evidence="1">Multi-pass membrane protein</topology>
    </subcellularLocation>
</comment>
<dbReference type="Pfam" id="PF00545">
    <property type="entry name" value="Ribonuclease"/>
    <property type="match status" value="1"/>
</dbReference>
<dbReference type="Gene3D" id="3.10.450.30">
    <property type="entry name" value="Microbial ribonucleases"/>
    <property type="match status" value="1"/>
</dbReference>
<dbReference type="AlphaFoldDB" id="A0A8H5FWY0"/>
<evidence type="ECO:0000256" key="9">
    <source>
        <dbReference type="SAM" id="SignalP"/>
    </source>
</evidence>
<dbReference type="OrthoDB" id="6730379at2759"/>
<evidence type="ECO:0000313" key="11">
    <source>
        <dbReference type="Proteomes" id="UP000559027"/>
    </source>
</evidence>